<dbReference type="Proteomes" id="UP000323502">
    <property type="component" value="Unassembled WGS sequence"/>
</dbReference>
<keyword evidence="2" id="KW-1133">Transmembrane helix</keyword>
<evidence type="ECO:0000313" key="5">
    <source>
        <dbReference type="Proteomes" id="UP000323502"/>
    </source>
</evidence>
<keyword evidence="2" id="KW-0812">Transmembrane</keyword>
<keyword evidence="2" id="KW-0472">Membrane</keyword>
<dbReference type="RefSeq" id="WP_149682055.1">
    <property type="nucleotide sequence ID" value="NZ_FNBI01000003.1"/>
</dbReference>
<dbReference type="Proteomes" id="UP000436801">
    <property type="component" value="Unassembled WGS sequence"/>
</dbReference>
<dbReference type="OrthoDB" id="7571842at2"/>
<feature type="region of interest" description="Disordered" evidence="1">
    <location>
        <begin position="202"/>
        <end position="248"/>
    </location>
</feature>
<name>A0A1G7KBQ2_9SPHN</name>
<feature type="transmembrane region" description="Helical" evidence="2">
    <location>
        <begin position="57"/>
        <end position="84"/>
    </location>
</feature>
<evidence type="ECO:0000313" key="4">
    <source>
        <dbReference type="EMBL" id="SDF34592.1"/>
    </source>
</evidence>
<evidence type="ECO:0000256" key="1">
    <source>
        <dbReference type="SAM" id="MobiDB-lite"/>
    </source>
</evidence>
<dbReference type="EMBL" id="FNBI01000003">
    <property type="protein sequence ID" value="SDF34592.1"/>
    <property type="molecule type" value="Genomic_DNA"/>
</dbReference>
<reference evidence="3 6" key="2">
    <citation type="submission" date="2019-12" db="EMBL/GenBank/DDBJ databases">
        <authorList>
            <person name="Zheng J."/>
        </authorList>
    </citation>
    <scope>NUCLEOTIDE SEQUENCE [LARGE SCALE GENOMIC DNA]</scope>
    <source>
        <strain evidence="3 6">DSM 27347</strain>
    </source>
</reference>
<proteinExistence type="predicted"/>
<evidence type="ECO:0000256" key="2">
    <source>
        <dbReference type="SAM" id="Phobius"/>
    </source>
</evidence>
<protein>
    <submittedName>
        <fullName evidence="4">Uncharacterized protein</fullName>
    </submittedName>
</protein>
<evidence type="ECO:0000313" key="6">
    <source>
        <dbReference type="Proteomes" id="UP000436801"/>
    </source>
</evidence>
<accession>A0A1G7KBQ2</accession>
<keyword evidence="5" id="KW-1185">Reference proteome</keyword>
<reference evidence="4 5" key="1">
    <citation type="submission" date="2016-10" db="EMBL/GenBank/DDBJ databases">
        <authorList>
            <person name="Varghese N."/>
            <person name="Submissions S."/>
        </authorList>
    </citation>
    <scope>NUCLEOTIDE SEQUENCE [LARGE SCALE GENOMIC DNA]</scope>
    <source>
        <strain evidence="4 5">S7-754</strain>
    </source>
</reference>
<dbReference type="AlphaFoldDB" id="A0A1G7KBQ2"/>
<organism evidence="4 5">
    <name type="scientific">Sphingomonas carotinifaciens</name>
    <dbReference type="NCBI Taxonomy" id="1166323"/>
    <lineage>
        <taxon>Bacteria</taxon>
        <taxon>Pseudomonadati</taxon>
        <taxon>Pseudomonadota</taxon>
        <taxon>Alphaproteobacteria</taxon>
        <taxon>Sphingomonadales</taxon>
        <taxon>Sphingomonadaceae</taxon>
        <taxon>Sphingomonas</taxon>
    </lineage>
</organism>
<dbReference type="EMBL" id="WSUT01000005">
    <property type="protein sequence ID" value="MWC43765.1"/>
    <property type="molecule type" value="Genomic_DNA"/>
</dbReference>
<evidence type="ECO:0000313" key="3">
    <source>
        <dbReference type="EMBL" id="MWC43765.1"/>
    </source>
</evidence>
<gene>
    <name evidence="3" type="ORF">GQR91_08830</name>
    <name evidence="4" type="ORF">SAMN05216557_10352</name>
</gene>
<sequence length="248" mass="26123">MAATAPTRYLPIAGGLAAGLAVLALVFTSPAEALESWVRQTGIAALVPAANPPLGSTARLLLALVGGGCAAAIVWSALFLLWGTGGLLAPRARRSDEDLPEIRRADAHPDAPPRRPLNAAELEVPVVPAPPPEERTLPEDLDQPLAAFDPSAILAVPREPVRPLSPAGSVGSTIRIDPPGEVATFPSAEEIERIETFAVTPIRRVEEDASPMPIAAEPRIDDEAEPPSIDSLLDRLERGTLRRGRSIN</sequence>